<dbReference type="RefSeq" id="WP_175489283.1">
    <property type="nucleotide sequence ID" value="NZ_FOFB01000006.1"/>
</dbReference>
<dbReference type="CDD" id="cd02440">
    <property type="entry name" value="AdoMet_MTases"/>
    <property type="match status" value="1"/>
</dbReference>
<dbReference type="STRING" id="478744.SAMN05444359_106207"/>
<dbReference type="InParanoid" id="A0A1H9E338"/>
<organism evidence="2 3">
    <name type="scientific">Neolewinella agarilytica</name>
    <dbReference type="NCBI Taxonomy" id="478744"/>
    <lineage>
        <taxon>Bacteria</taxon>
        <taxon>Pseudomonadati</taxon>
        <taxon>Bacteroidota</taxon>
        <taxon>Saprospiria</taxon>
        <taxon>Saprospirales</taxon>
        <taxon>Lewinellaceae</taxon>
        <taxon>Neolewinella</taxon>
    </lineage>
</organism>
<keyword evidence="2" id="KW-0489">Methyltransferase</keyword>
<name>A0A1H9E338_9BACT</name>
<evidence type="ECO:0000259" key="1">
    <source>
        <dbReference type="Pfam" id="PF08241"/>
    </source>
</evidence>
<reference evidence="3" key="1">
    <citation type="submission" date="2016-10" db="EMBL/GenBank/DDBJ databases">
        <authorList>
            <person name="Varghese N."/>
            <person name="Submissions S."/>
        </authorList>
    </citation>
    <scope>NUCLEOTIDE SEQUENCE [LARGE SCALE GENOMIC DNA]</scope>
    <source>
        <strain evidence="3">DSM 24740</strain>
    </source>
</reference>
<dbReference type="InterPro" id="IPR029063">
    <property type="entry name" value="SAM-dependent_MTases_sf"/>
</dbReference>
<dbReference type="Gene3D" id="3.40.50.150">
    <property type="entry name" value="Vaccinia Virus protein VP39"/>
    <property type="match status" value="1"/>
</dbReference>
<dbReference type="SUPFAM" id="SSF53335">
    <property type="entry name" value="S-adenosyl-L-methionine-dependent methyltransferases"/>
    <property type="match status" value="1"/>
</dbReference>
<dbReference type="Pfam" id="PF08241">
    <property type="entry name" value="Methyltransf_11"/>
    <property type="match status" value="1"/>
</dbReference>
<keyword evidence="2" id="KW-0808">Transferase</keyword>
<evidence type="ECO:0000313" key="3">
    <source>
        <dbReference type="Proteomes" id="UP000199021"/>
    </source>
</evidence>
<keyword evidence="2" id="KW-0830">Ubiquinone</keyword>
<sequence>MNKVAVTKNVQEAYNSQYDDRMTQWRELGARYKSRNIIAVTKGKKFAKVLDFGAGEGSILKQLDDHAAFEKLYAVEISDSGIAQIAERDIKSLVEVKKFDGYTTEYADNEFDLVYCSHVIEHVEHPRLVLREIKRISKAQVFEVPLDYGKGLPQKTEHFLAYGHINIFTPAIFKFLLMSEGFRISEELHANTPQEILEFNWYENMKLKKSLKRRILAQLLSNKARLARLVFGREKANEFYSSSYTCFTEKSGELTIF</sequence>
<dbReference type="GO" id="GO:0032259">
    <property type="term" value="P:methylation"/>
    <property type="evidence" value="ECO:0007669"/>
    <property type="project" value="UniProtKB-KW"/>
</dbReference>
<dbReference type="PANTHER" id="PTHR43861">
    <property type="entry name" value="TRANS-ACONITATE 2-METHYLTRANSFERASE-RELATED"/>
    <property type="match status" value="1"/>
</dbReference>
<dbReference type="GO" id="GO:0008757">
    <property type="term" value="F:S-adenosylmethionine-dependent methyltransferase activity"/>
    <property type="evidence" value="ECO:0007669"/>
    <property type="project" value="InterPro"/>
</dbReference>
<dbReference type="AlphaFoldDB" id="A0A1H9E338"/>
<keyword evidence="3" id="KW-1185">Reference proteome</keyword>
<protein>
    <submittedName>
        <fullName evidence="2">Ubiquinone/menaquinone biosynthesis C-methylase UbiE</fullName>
    </submittedName>
</protein>
<feature type="domain" description="Methyltransferase type 11" evidence="1">
    <location>
        <begin position="50"/>
        <end position="138"/>
    </location>
</feature>
<dbReference type="Proteomes" id="UP000199021">
    <property type="component" value="Unassembled WGS sequence"/>
</dbReference>
<gene>
    <name evidence="2" type="ORF">SAMN05444359_106207</name>
</gene>
<accession>A0A1H9E338</accession>
<evidence type="ECO:0000313" key="2">
    <source>
        <dbReference type="EMBL" id="SEQ19368.1"/>
    </source>
</evidence>
<dbReference type="EMBL" id="FOFB01000006">
    <property type="protein sequence ID" value="SEQ19368.1"/>
    <property type="molecule type" value="Genomic_DNA"/>
</dbReference>
<proteinExistence type="predicted"/>
<dbReference type="InterPro" id="IPR013216">
    <property type="entry name" value="Methyltransf_11"/>
</dbReference>